<dbReference type="GO" id="GO:0005634">
    <property type="term" value="C:nucleus"/>
    <property type="evidence" value="ECO:0007669"/>
    <property type="project" value="TreeGrafter"/>
</dbReference>
<proteinExistence type="predicted"/>
<comment type="caution">
    <text evidence="2">The sequence shown here is derived from an EMBL/GenBank/DDBJ whole genome shotgun (WGS) entry which is preliminary data.</text>
</comment>
<feature type="compositionally biased region" description="Basic residues" evidence="1">
    <location>
        <begin position="96"/>
        <end position="109"/>
    </location>
</feature>
<dbReference type="OrthoDB" id="552755at2759"/>
<evidence type="ECO:0000313" key="2">
    <source>
        <dbReference type="EMBL" id="KND89410.1"/>
    </source>
</evidence>
<name>A0A0L0N6D8_TOLOC</name>
<keyword evidence="3" id="KW-1185">Reference proteome</keyword>
<organism evidence="2 3">
    <name type="scientific">Tolypocladium ophioglossoides (strain CBS 100239)</name>
    <name type="common">Snaketongue truffleclub</name>
    <name type="synonym">Elaphocordyceps ophioglossoides</name>
    <dbReference type="NCBI Taxonomy" id="1163406"/>
    <lineage>
        <taxon>Eukaryota</taxon>
        <taxon>Fungi</taxon>
        <taxon>Dikarya</taxon>
        <taxon>Ascomycota</taxon>
        <taxon>Pezizomycotina</taxon>
        <taxon>Sordariomycetes</taxon>
        <taxon>Hypocreomycetidae</taxon>
        <taxon>Hypocreales</taxon>
        <taxon>Ophiocordycipitaceae</taxon>
        <taxon>Tolypocladium</taxon>
    </lineage>
</organism>
<evidence type="ECO:0008006" key="4">
    <source>
        <dbReference type="Google" id="ProtNLM"/>
    </source>
</evidence>
<dbReference type="PANTHER" id="PTHR15410">
    <property type="entry name" value="HIRA-INTERACTING PROTEIN 3"/>
    <property type="match status" value="1"/>
</dbReference>
<sequence>MAPSTKKLEQALIDGTSEVFNAEPDGTSVNKVRRHVEEKLGLEEGFFTSGNWKQKSKALIKEYVDKLLDGWKPETEEPSSKNGIKRQSSEVESPQPKRRKRASKASKLVKKVESDASELEHKPNMKKGSGRGKPFVIDTDKFHSPSPDKKPKIKKDQGHGTLGIDVDKFNSPSPEQKPKRKKGAGRGKALEIDSDKVNSPSPDRKRRRNVKEEEEEESKDIGRSESGDEEAQVTRVKTRVDSSDEEKPSVKQQVDSGDDTKSSIKVEEAKPAINEEEEYSDVIDEPLQPKGKKKTTADKKGSTSKSSKADSKKAPVSATSSDDPNEAEIKKLQSHLVKCGVRKLWHMELKKYGDDARAKIRHLKKMLADVGMDGRFSEAKAREIRETRELMAETEAAQEMNRLWGMSSGGRVSRGKKGKTVKAEESEESGAGDVKDEDEDEDEDDGEGTTFAARRRRAQADLAFLGDDSDSD</sequence>
<protein>
    <recommendedName>
        <fullName evidence="4">Transcriptional regulator</fullName>
    </recommendedName>
</protein>
<feature type="compositionally biased region" description="Basic and acidic residues" evidence="1">
    <location>
        <begin position="110"/>
        <end position="123"/>
    </location>
</feature>
<dbReference type="AlphaFoldDB" id="A0A0L0N6D8"/>
<feature type="region of interest" description="Disordered" evidence="1">
    <location>
        <begin position="399"/>
        <end position="455"/>
    </location>
</feature>
<gene>
    <name evidence="2" type="ORF">TOPH_06070</name>
</gene>
<accession>A0A0L0N6D8</accession>
<feature type="compositionally biased region" description="Acidic residues" evidence="1">
    <location>
        <begin position="425"/>
        <end position="447"/>
    </location>
</feature>
<feature type="compositionally biased region" description="Basic and acidic residues" evidence="1">
    <location>
        <begin position="238"/>
        <end position="249"/>
    </location>
</feature>
<evidence type="ECO:0000256" key="1">
    <source>
        <dbReference type="SAM" id="MobiDB-lite"/>
    </source>
</evidence>
<feature type="compositionally biased region" description="Basic and acidic residues" evidence="1">
    <location>
        <begin position="258"/>
        <end position="270"/>
    </location>
</feature>
<reference evidence="2 3" key="1">
    <citation type="journal article" date="2015" name="BMC Genomics">
        <title>The genome of the truffle-parasite Tolypocladium ophioglossoides and the evolution of antifungal peptaibiotics.</title>
        <authorList>
            <person name="Quandt C.A."/>
            <person name="Bushley K.E."/>
            <person name="Spatafora J.W."/>
        </authorList>
    </citation>
    <scope>NUCLEOTIDE SEQUENCE [LARGE SCALE GENOMIC DNA]</scope>
    <source>
        <strain evidence="2 3">CBS 100239</strain>
    </source>
</reference>
<feature type="region of interest" description="Disordered" evidence="1">
    <location>
        <begin position="70"/>
        <end position="327"/>
    </location>
</feature>
<feature type="compositionally biased region" description="Basic and acidic residues" evidence="1">
    <location>
        <begin position="295"/>
        <end position="313"/>
    </location>
</feature>
<feature type="compositionally biased region" description="Basic and acidic residues" evidence="1">
    <location>
        <begin position="138"/>
        <end position="158"/>
    </location>
</feature>
<feature type="compositionally biased region" description="Polar residues" evidence="1">
    <location>
        <begin position="80"/>
        <end position="92"/>
    </location>
</feature>
<dbReference type="InterPro" id="IPR037647">
    <property type="entry name" value="HIRIP3"/>
</dbReference>
<feature type="compositionally biased region" description="Basic and acidic residues" evidence="1">
    <location>
        <begin position="70"/>
        <end position="79"/>
    </location>
</feature>
<dbReference type="EMBL" id="LFRF01000019">
    <property type="protein sequence ID" value="KND89410.1"/>
    <property type="molecule type" value="Genomic_DNA"/>
</dbReference>
<feature type="compositionally biased region" description="Acidic residues" evidence="1">
    <location>
        <begin position="274"/>
        <end position="284"/>
    </location>
</feature>
<evidence type="ECO:0000313" key="3">
    <source>
        <dbReference type="Proteomes" id="UP000036947"/>
    </source>
</evidence>
<dbReference type="PANTHER" id="PTHR15410:SF2">
    <property type="entry name" value="HIRA-INTERACTING PROTEIN 3"/>
    <property type="match status" value="1"/>
</dbReference>
<dbReference type="Proteomes" id="UP000036947">
    <property type="component" value="Unassembled WGS sequence"/>
</dbReference>